<keyword evidence="2" id="KW-0695">RNA-directed DNA polymerase</keyword>
<dbReference type="PANTHER" id="PTHR46890">
    <property type="entry name" value="NON-LTR RETROLELEMENT REVERSE TRANSCRIPTASE-LIKE PROTEIN-RELATED"/>
    <property type="match status" value="1"/>
</dbReference>
<dbReference type="InterPro" id="IPR000477">
    <property type="entry name" value="RT_dom"/>
</dbReference>
<organism evidence="2 3">
    <name type="scientific">Gossypium australe</name>
    <dbReference type="NCBI Taxonomy" id="47621"/>
    <lineage>
        <taxon>Eukaryota</taxon>
        <taxon>Viridiplantae</taxon>
        <taxon>Streptophyta</taxon>
        <taxon>Embryophyta</taxon>
        <taxon>Tracheophyta</taxon>
        <taxon>Spermatophyta</taxon>
        <taxon>Magnoliopsida</taxon>
        <taxon>eudicotyledons</taxon>
        <taxon>Gunneridae</taxon>
        <taxon>Pentapetalae</taxon>
        <taxon>rosids</taxon>
        <taxon>malvids</taxon>
        <taxon>Malvales</taxon>
        <taxon>Malvaceae</taxon>
        <taxon>Malvoideae</taxon>
        <taxon>Gossypium</taxon>
    </lineage>
</organism>
<dbReference type="OrthoDB" id="410381at2759"/>
<name>A0A5B6WCD2_9ROSI</name>
<keyword evidence="2" id="KW-0808">Transferase</keyword>
<keyword evidence="3" id="KW-1185">Reference proteome</keyword>
<dbReference type="InterPro" id="IPR052343">
    <property type="entry name" value="Retrotransposon-Effector_Assoc"/>
</dbReference>
<dbReference type="SUPFAM" id="SSF56672">
    <property type="entry name" value="DNA/RNA polymerases"/>
    <property type="match status" value="1"/>
</dbReference>
<reference evidence="2" key="1">
    <citation type="submission" date="2019-08" db="EMBL/GenBank/DDBJ databases">
        <authorList>
            <person name="Liu F."/>
        </authorList>
    </citation>
    <scope>NUCLEOTIDE SEQUENCE [LARGE SCALE GENOMIC DNA]</scope>
    <source>
        <strain evidence="2">PA1801</strain>
        <tissue evidence="2">Leaf</tissue>
    </source>
</reference>
<dbReference type="GO" id="GO:0003964">
    <property type="term" value="F:RNA-directed DNA polymerase activity"/>
    <property type="evidence" value="ECO:0007669"/>
    <property type="project" value="UniProtKB-KW"/>
</dbReference>
<protein>
    <submittedName>
        <fullName evidence="2">Reverse transcriptase</fullName>
    </submittedName>
</protein>
<dbReference type="EMBL" id="SMMG02000003">
    <property type="protein sequence ID" value="KAA3478996.1"/>
    <property type="molecule type" value="Genomic_DNA"/>
</dbReference>
<feature type="domain" description="Reverse transcriptase" evidence="1">
    <location>
        <begin position="1"/>
        <end position="163"/>
    </location>
</feature>
<gene>
    <name evidence="2" type="ORF">EPI10_019557</name>
</gene>
<dbReference type="PROSITE" id="PS50878">
    <property type="entry name" value="RT_POL"/>
    <property type="match status" value="1"/>
</dbReference>
<comment type="caution">
    <text evidence="2">The sequence shown here is derived from an EMBL/GenBank/DDBJ whole genome shotgun (WGS) entry which is preliminary data.</text>
</comment>
<dbReference type="Proteomes" id="UP000325315">
    <property type="component" value="Unassembled WGS sequence"/>
</dbReference>
<evidence type="ECO:0000313" key="2">
    <source>
        <dbReference type="EMBL" id="KAA3478996.1"/>
    </source>
</evidence>
<sequence>MAVKLDMSKAYDRVEWEFIKQVMRKMGFAIRWIDLIMKSVTTASYAVIINGNRGCPFQPTMGLRQGDPLSPFLFLIYSEGLSALMRLAKLKGLVKGAKASRKGPEISHLLFSDDCILFGEATEKGATILKEIQKEYEGPNYKRPKRPKRFNIFRRLGFLKTLAPQLLLASGLHQSLSTTSAVHLLHLPLLPIT</sequence>
<keyword evidence="2" id="KW-0548">Nucleotidyltransferase</keyword>
<dbReference type="AlphaFoldDB" id="A0A5B6WCD2"/>
<dbReference type="InterPro" id="IPR043502">
    <property type="entry name" value="DNA/RNA_pol_sf"/>
</dbReference>
<proteinExistence type="predicted"/>
<dbReference type="PANTHER" id="PTHR46890:SF48">
    <property type="entry name" value="RNA-DIRECTED DNA POLYMERASE"/>
    <property type="match status" value="1"/>
</dbReference>
<evidence type="ECO:0000313" key="3">
    <source>
        <dbReference type="Proteomes" id="UP000325315"/>
    </source>
</evidence>
<dbReference type="Pfam" id="PF00078">
    <property type="entry name" value="RVT_1"/>
    <property type="match status" value="1"/>
</dbReference>
<evidence type="ECO:0000259" key="1">
    <source>
        <dbReference type="PROSITE" id="PS50878"/>
    </source>
</evidence>
<accession>A0A5B6WCD2</accession>